<name>A0A2Z5G1L1_9BACT</name>
<accession>A0A2Z5G1L1</accession>
<gene>
    <name evidence="1" type="ORF">ACPOL_3336</name>
</gene>
<proteinExistence type="predicted"/>
<keyword evidence="2" id="KW-1185">Reference proteome</keyword>
<dbReference type="Proteomes" id="UP000253606">
    <property type="component" value="Chromosome"/>
</dbReference>
<dbReference type="KEGG" id="abas:ACPOL_3336"/>
<reference evidence="1 2" key="1">
    <citation type="journal article" date="2018" name="Front. Microbiol.">
        <title>Hydrolytic Capabilities as a Key to Environmental Success: Chitinolytic and Cellulolytic Acidobacteria From Acidic Sub-arctic Soils and Boreal Peatlands.</title>
        <authorList>
            <person name="Belova S.E."/>
            <person name="Ravin N.V."/>
            <person name="Pankratov T.A."/>
            <person name="Rakitin A.L."/>
            <person name="Ivanova A.A."/>
            <person name="Beletsky A.V."/>
            <person name="Mardanov A.V."/>
            <person name="Sinninghe Damste J.S."/>
            <person name="Dedysh S.N."/>
        </authorList>
    </citation>
    <scope>NUCLEOTIDE SEQUENCE [LARGE SCALE GENOMIC DNA]</scope>
    <source>
        <strain evidence="1 2">SBC82</strain>
    </source>
</reference>
<protein>
    <submittedName>
        <fullName evidence="1">Uncharacterized protein</fullName>
    </submittedName>
</protein>
<evidence type="ECO:0000313" key="1">
    <source>
        <dbReference type="EMBL" id="AXC12627.1"/>
    </source>
</evidence>
<dbReference type="EMBL" id="CP030840">
    <property type="protein sequence ID" value="AXC12627.1"/>
    <property type="molecule type" value="Genomic_DNA"/>
</dbReference>
<organism evidence="1 2">
    <name type="scientific">Acidisarcina polymorpha</name>
    <dbReference type="NCBI Taxonomy" id="2211140"/>
    <lineage>
        <taxon>Bacteria</taxon>
        <taxon>Pseudomonadati</taxon>
        <taxon>Acidobacteriota</taxon>
        <taxon>Terriglobia</taxon>
        <taxon>Terriglobales</taxon>
        <taxon>Acidobacteriaceae</taxon>
        <taxon>Acidisarcina</taxon>
    </lineage>
</organism>
<dbReference type="AlphaFoldDB" id="A0A2Z5G1L1"/>
<evidence type="ECO:0000313" key="2">
    <source>
        <dbReference type="Proteomes" id="UP000253606"/>
    </source>
</evidence>
<sequence>MLNASNLLSSFGRVADYWSPKVVGHVNDQYIKAAKLRVD</sequence>